<dbReference type="InterPro" id="IPR007409">
    <property type="entry name" value="Restrct_endonuc_type1_HsdR_N"/>
</dbReference>
<dbReference type="Pfam" id="PF04313">
    <property type="entry name" value="HSDR_N"/>
    <property type="match status" value="1"/>
</dbReference>
<accession>X1GVM3</accession>
<reference evidence="2" key="1">
    <citation type="journal article" date="2014" name="Front. Microbiol.">
        <title>High frequency of phylogenetically diverse reductive dehalogenase-homologous genes in deep subseafloor sedimentary metagenomes.</title>
        <authorList>
            <person name="Kawai M."/>
            <person name="Futagami T."/>
            <person name="Toyoda A."/>
            <person name="Takaki Y."/>
            <person name="Nishi S."/>
            <person name="Hori S."/>
            <person name="Arai W."/>
            <person name="Tsubouchi T."/>
            <person name="Morono Y."/>
            <person name="Uchiyama I."/>
            <person name="Ito T."/>
            <person name="Fujiyama A."/>
            <person name="Inagaki F."/>
            <person name="Takami H."/>
        </authorList>
    </citation>
    <scope>NUCLEOTIDE SEQUENCE</scope>
    <source>
        <strain evidence="2">Expedition CK06-06</strain>
    </source>
</reference>
<dbReference type="Gene3D" id="3.90.1570.50">
    <property type="match status" value="1"/>
</dbReference>
<feature type="domain" description="Restriction endonuclease type I HsdR N-terminal" evidence="1">
    <location>
        <begin position="65"/>
        <end position="131"/>
    </location>
</feature>
<dbReference type="GO" id="GO:0003677">
    <property type="term" value="F:DNA binding"/>
    <property type="evidence" value="ECO:0007669"/>
    <property type="project" value="UniProtKB-KW"/>
</dbReference>
<dbReference type="AlphaFoldDB" id="X1GVM3"/>
<gene>
    <name evidence="2" type="ORF">S03H2_25908</name>
</gene>
<comment type="caution">
    <text evidence="2">The sequence shown here is derived from an EMBL/GenBank/DDBJ whole genome shotgun (WGS) entry which is preliminary data.</text>
</comment>
<feature type="non-terminal residue" evidence="2">
    <location>
        <position position="135"/>
    </location>
</feature>
<protein>
    <recommendedName>
        <fullName evidence="1">Restriction endonuclease type I HsdR N-terminal domain-containing protein</fullName>
    </recommendedName>
</protein>
<name>X1GVM3_9ZZZZ</name>
<organism evidence="2">
    <name type="scientific">marine sediment metagenome</name>
    <dbReference type="NCBI Taxonomy" id="412755"/>
    <lineage>
        <taxon>unclassified sequences</taxon>
        <taxon>metagenomes</taxon>
        <taxon>ecological metagenomes</taxon>
    </lineage>
</organism>
<dbReference type="EMBL" id="BARU01014810">
    <property type="protein sequence ID" value="GAH37043.1"/>
    <property type="molecule type" value="Genomic_DNA"/>
</dbReference>
<dbReference type="GO" id="GO:0005524">
    <property type="term" value="F:ATP binding"/>
    <property type="evidence" value="ECO:0007669"/>
    <property type="project" value="UniProtKB-KW"/>
</dbReference>
<evidence type="ECO:0000313" key="2">
    <source>
        <dbReference type="EMBL" id="GAH37043.1"/>
    </source>
</evidence>
<proteinExistence type="predicted"/>
<feature type="non-terminal residue" evidence="2">
    <location>
        <position position="1"/>
    </location>
</feature>
<dbReference type="GO" id="GO:0009035">
    <property type="term" value="F:type I site-specific deoxyribonuclease activity"/>
    <property type="evidence" value="ECO:0007669"/>
    <property type="project" value="UniProtKB-EC"/>
</dbReference>
<evidence type="ECO:0000259" key="1">
    <source>
        <dbReference type="Pfam" id="PF04313"/>
    </source>
</evidence>
<dbReference type="GO" id="GO:0009307">
    <property type="term" value="P:DNA restriction-modification system"/>
    <property type="evidence" value="ECO:0007669"/>
    <property type="project" value="UniProtKB-KW"/>
</dbReference>
<sequence>EKLQKLKEVYKDQYKSKILLRIKNELNKRGTIDVLRHQVKDYGVYLDLAYFKPVSKLNPETLDLYNKNILTIYRQVAYSTKNNNTIDMLICLNGLPIAVFELKNQFTSQTVENGIKQFKKTRDSKELLFQYEKRT</sequence>